<name>A0A5B8CV63_9PROT</name>
<keyword evidence="1" id="KW-0732">Signal</keyword>
<evidence type="ECO:0000256" key="1">
    <source>
        <dbReference type="SAM" id="SignalP"/>
    </source>
</evidence>
<dbReference type="OrthoDB" id="8735103at2"/>
<dbReference type="Proteomes" id="UP000311008">
    <property type="component" value="Chromosome"/>
</dbReference>
<dbReference type="KEGG" id="mmec:FIU01_11920"/>
<protein>
    <submittedName>
        <fullName evidence="2">Porin</fullName>
    </submittedName>
</protein>
<dbReference type="InterPro" id="IPR023614">
    <property type="entry name" value="Porin_dom_sf"/>
</dbReference>
<proteinExistence type="predicted"/>
<reference evidence="3" key="1">
    <citation type="journal article" date="2019" name="ISME J.">
        <title>Evolution in action: habitat transition from sediment to the pelagial leads to genome streamlining in Methylophilaceae.</title>
        <authorList>
            <person name="Salcher M."/>
            <person name="Schaefle D."/>
            <person name="Kaspar M."/>
            <person name="Neuenschwander S.M."/>
            <person name="Ghai R."/>
        </authorList>
    </citation>
    <scope>NUCLEOTIDE SEQUENCE [LARGE SCALE GENOMIC DNA]</scope>
    <source>
        <strain evidence="3">MMS-M-51</strain>
    </source>
</reference>
<dbReference type="AlphaFoldDB" id="A0A5B8CV63"/>
<feature type="chain" id="PRO_5022889453" evidence="1">
    <location>
        <begin position="48"/>
        <end position="446"/>
    </location>
</feature>
<sequence length="446" mass="46726">MSVFALILKSNILTQVVKTTFLEIRMNTKLNVAVAAALFAAATGAQAGITIPAGDWTLDIGGVVNAYYTTTSTSGDNVTGIGGQTENGDNTQNNITTGLLPNYLSVSGKTRQNDLDVGFTISINPGSSTTNSGIQNANPNGNSFGGNQENRQAFLTFGDASWGSIKLGKDLGIYASDAILNDMTLLGVGSGAGALAGNTTTLGRIGTGFMYADWKSQVAYTSPNWNGFQFTAGVTQAWNTFGAGQTTTASGAFGSATSVGRGGSQPAFEGKASYEWTGDVAGKVWTSFFSQKVDQLKTVNVANDLGSDRATAMDIGASIKVADFGLTGYYNKGRGTGTTVMLRDGFDANGKRRDSDDWYVQGTYTIPGVSTKLGVSYGESTLDGNSGETFSEYQNSMWTVGAYHPITKHLNLVAEYSTAKSEVNNRNAADLDGKSKTVSLGAILFF</sequence>
<dbReference type="EMBL" id="CP040946">
    <property type="protein sequence ID" value="QDC45153.1"/>
    <property type="molecule type" value="Genomic_DNA"/>
</dbReference>
<keyword evidence="3" id="KW-1185">Reference proteome</keyword>
<organism evidence="2 3">
    <name type="scientific">Methylophilus medardicus</name>
    <dbReference type="NCBI Taxonomy" id="2588534"/>
    <lineage>
        <taxon>Bacteria</taxon>
        <taxon>Pseudomonadati</taxon>
        <taxon>Pseudomonadota</taxon>
        <taxon>Betaproteobacteria</taxon>
        <taxon>Nitrosomonadales</taxon>
        <taxon>Methylophilaceae</taxon>
        <taxon>Methylophilus</taxon>
    </lineage>
</organism>
<feature type="signal peptide" evidence="1">
    <location>
        <begin position="1"/>
        <end position="47"/>
    </location>
</feature>
<dbReference type="Gene3D" id="2.40.160.10">
    <property type="entry name" value="Porin"/>
    <property type="match status" value="1"/>
</dbReference>
<gene>
    <name evidence="2" type="ORF">FIU01_11920</name>
</gene>
<dbReference type="SUPFAM" id="SSF56935">
    <property type="entry name" value="Porins"/>
    <property type="match status" value="1"/>
</dbReference>
<evidence type="ECO:0000313" key="2">
    <source>
        <dbReference type="EMBL" id="QDC45153.1"/>
    </source>
</evidence>
<accession>A0A5B8CV63</accession>
<evidence type="ECO:0000313" key="3">
    <source>
        <dbReference type="Proteomes" id="UP000311008"/>
    </source>
</evidence>